<gene>
    <name evidence="2" type="ORF">Sdagh_57270</name>
</gene>
<dbReference type="RefSeq" id="WP_190077300.1">
    <property type="nucleotide sequence ID" value="NZ_BMTC01000010.1"/>
</dbReference>
<accession>A0ABQ3Q9M5</accession>
<evidence type="ECO:0000313" key="2">
    <source>
        <dbReference type="EMBL" id="GHI33997.1"/>
    </source>
</evidence>
<protein>
    <recommendedName>
        <fullName evidence="4">DUF218 domain-containing protein</fullName>
    </recommendedName>
</protein>
<feature type="compositionally biased region" description="Low complexity" evidence="1">
    <location>
        <begin position="15"/>
        <end position="45"/>
    </location>
</feature>
<name>A0ABQ3Q9M5_9ACTN</name>
<reference evidence="2" key="1">
    <citation type="submission" date="2024-05" db="EMBL/GenBank/DDBJ databases">
        <title>Whole genome shotgun sequence of Streptomyces daghestanicus NBRC 12762.</title>
        <authorList>
            <person name="Komaki H."/>
            <person name="Tamura T."/>
        </authorList>
    </citation>
    <scope>NUCLEOTIDE SEQUENCE</scope>
    <source>
        <strain evidence="2">NBRC 12762</strain>
    </source>
</reference>
<dbReference type="Proteomes" id="UP001052655">
    <property type="component" value="Unassembled WGS sequence"/>
</dbReference>
<feature type="compositionally biased region" description="Basic residues" evidence="1">
    <location>
        <begin position="46"/>
        <end position="61"/>
    </location>
</feature>
<feature type="region of interest" description="Disordered" evidence="1">
    <location>
        <begin position="1"/>
        <end position="76"/>
    </location>
</feature>
<proteinExistence type="predicted"/>
<sequence length="144" mass="14642">MDEPGEGTPSRPNATSPSGTRSPARPSGRPRANGCRRAGAASRAGRAGRHARHLRAAPRHRPATEAPHTGNGGRLLAHRLGERAQCRVSAIGGGSAAREDIGAAADAVALAELKAGVEVLEPDRAGTEENLTFCAGAWKSATGG</sequence>
<dbReference type="EMBL" id="BNDX01000016">
    <property type="protein sequence ID" value="GHI33997.1"/>
    <property type="molecule type" value="Genomic_DNA"/>
</dbReference>
<evidence type="ECO:0008006" key="4">
    <source>
        <dbReference type="Google" id="ProtNLM"/>
    </source>
</evidence>
<evidence type="ECO:0000313" key="3">
    <source>
        <dbReference type="Proteomes" id="UP001052655"/>
    </source>
</evidence>
<evidence type="ECO:0000256" key="1">
    <source>
        <dbReference type="SAM" id="MobiDB-lite"/>
    </source>
</evidence>
<keyword evidence="3" id="KW-1185">Reference proteome</keyword>
<organism evidence="2 3">
    <name type="scientific">Streptomyces daghestanicus</name>
    <dbReference type="NCBI Taxonomy" id="66885"/>
    <lineage>
        <taxon>Bacteria</taxon>
        <taxon>Bacillati</taxon>
        <taxon>Actinomycetota</taxon>
        <taxon>Actinomycetes</taxon>
        <taxon>Kitasatosporales</taxon>
        <taxon>Streptomycetaceae</taxon>
        <taxon>Streptomyces</taxon>
    </lineage>
</organism>
<comment type="caution">
    <text evidence="2">The sequence shown here is derived from an EMBL/GenBank/DDBJ whole genome shotgun (WGS) entry which is preliminary data.</text>
</comment>